<organism evidence="1 2">
    <name type="scientific">Candidatus Woesebacteria bacterium RIFCSPHIGHO2_01_FULL_41_10</name>
    <dbReference type="NCBI Taxonomy" id="1802500"/>
    <lineage>
        <taxon>Bacteria</taxon>
        <taxon>Candidatus Woeseibacteriota</taxon>
    </lineage>
</organism>
<evidence type="ECO:0000313" key="1">
    <source>
        <dbReference type="EMBL" id="OGM28880.1"/>
    </source>
</evidence>
<dbReference type="AlphaFoldDB" id="A0A1F7YNW0"/>
<protein>
    <submittedName>
        <fullName evidence="1">Uncharacterized protein</fullName>
    </submittedName>
</protein>
<comment type="caution">
    <text evidence="1">The sequence shown here is derived from an EMBL/GenBank/DDBJ whole genome shotgun (WGS) entry which is preliminary data.</text>
</comment>
<dbReference type="STRING" id="1802500.A2801_02875"/>
<dbReference type="EMBL" id="MGGM01000023">
    <property type="protein sequence ID" value="OGM28880.1"/>
    <property type="molecule type" value="Genomic_DNA"/>
</dbReference>
<proteinExistence type="predicted"/>
<sequence>MPSGSGSCSGGNEICCGSPGGSPSASCSIPSPSTIRSPYGSWQYHELYIPANNGAPPEVRFATNRYGGNVLTNAFFTSWCCDGVGQDPRPFFARIRGDAVGGPTLLYAWVPDDDDDPYDEDNMRCERTINVYIEPGTMTLAPNPVRVDPGGTEILTATVNLLDGSSVNNVTYIIDDPLWAGASSPSTETSSPYTSIISGYVPDKTTRVRATAITSTGNIRKNATVIVNPIDCQPANPRPVGLTCAPTSTDTIPLNIEWDRPNWSDTYRAQLWSGVNINTLISDRNWRTADWFGCALTATCDLATNSREWNVRPGAYYVRIGAGGDCTNFYGGRPAGPNATGIFTVDTCGCDVEMVGADTFYANGPDETQTINIISSPEAITSVNFYTQNAAIVNRVGTVTDSAEPFERAYRPIAEGTTNLFANLRNATGTVCTVTKPVEVLAVGPWWQVEDGSVGTGGNIFSPIPDTCISDITCASDFIEGEPGTVVHSGATADFAADASTGTVSATDWLAQTSFTGRTFDYDLLYELASGRTFVDTDLAATYPSRIVPSSVFESGGVADQGYYWYRAVGDITISGDAVLTGGRKVVLFVEEGDVTIDGNMTFNDPEEDFFLTIVGEDAAGAKGNINLTPAVANLQGICFSEGQFATGSDTSAGPDQQLNVIGSIVALDGLDLQRDLQLGNETLPGEIFTYDPNIVLNYPSSLSPKRLIWREVAP</sequence>
<evidence type="ECO:0000313" key="2">
    <source>
        <dbReference type="Proteomes" id="UP000177263"/>
    </source>
</evidence>
<reference evidence="1 2" key="1">
    <citation type="journal article" date="2016" name="Nat. Commun.">
        <title>Thousands of microbial genomes shed light on interconnected biogeochemical processes in an aquifer system.</title>
        <authorList>
            <person name="Anantharaman K."/>
            <person name="Brown C.T."/>
            <person name="Hug L.A."/>
            <person name="Sharon I."/>
            <person name="Castelle C.J."/>
            <person name="Probst A.J."/>
            <person name="Thomas B.C."/>
            <person name="Singh A."/>
            <person name="Wilkins M.J."/>
            <person name="Karaoz U."/>
            <person name="Brodie E.L."/>
            <person name="Williams K.H."/>
            <person name="Hubbard S.S."/>
            <person name="Banfield J.F."/>
        </authorList>
    </citation>
    <scope>NUCLEOTIDE SEQUENCE [LARGE SCALE GENOMIC DNA]</scope>
</reference>
<name>A0A1F7YNW0_9BACT</name>
<accession>A0A1F7YNW0</accession>
<gene>
    <name evidence="1" type="ORF">A2801_02875</name>
</gene>
<dbReference type="Proteomes" id="UP000177263">
    <property type="component" value="Unassembled WGS sequence"/>
</dbReference>